<evidence type="ECO:0000256" key="1">
    <source>
        <dbReference type="SAM" id="MobiDB-lite"/>
    </source>
</evidence>
<evidence type="ECO:0000313" key="3">
    <source>
        <dbReference type="EMBL" id="KAK8028506.1"/>
    </source>
</evidence>
<dbReference type="EMBL" id="JAQQWI010000007">
    <property type="protein sequence ID" value="KAK8028506.1"/>
    <property type="molecule type" value="Genomic_DNA"/>
</dbReference>
<feature type="chain" id="PRO_5045594325" evidence="2">
    <location>
        <begin position="24"/>
        <end position="228"/>
    </location>
</feature>
<reference evidence="3 4" key="1">
    <citation type="submission" date="2023-01" db="EMBL/GenBank/DDBJ databases">
        <title>Analysis of 21 Apiospora genomes using comparative genomics revels a genus with tremendous synthesis potential of carbohydrate active enzymes and secondary metabolites.</title>
        <authorList>
            <person name="Sorensen T."/>
        </authorList>
    </citation>
    <scope>NUCLEOTIDE SEQUENCE [LARGE SCALE GENOMIC DNA]</scope>
    <source>
        <strain evidence="3 4">CBS 20057</strain>
    </source>
</reference>
<protein>
    <submittedName>
        <fullName evidence="3">Uncharacterized protein</fullName>
    </submittedName>
</protein>
<feature type="region of interest" description="Disordered" evidence="1">
    <location>
        <begin position="27"/>
        <end position="59"/>
    </location>
</feature>
<evidence type="ECO:0000313" key="4">
    <source>
        <dbReference type="Proteomes" id="UP001396898"/>
    </source>
</evidence>
<name>A0ABR1S9L2_9PEZI</name>
<keyword evidence="2" id="KW-0732">Signal</keyword>
<organism evidence="3 4">
    <name type="scientific">Apiospora marii</name>
    <dbReference type="NCBI Taxonomy" id="335849"/>
    <lineage>
        <taxon>Eukaryota</taxon>
        <taxon>Fungi</taxon>
        <taxon>Dikarya</taxon>
        <taxon>Ascomycota</taxon>
        <taxon>Pezizomycotina</taxon>
        <taxon>Sordariomycetes</taxon>
        <taxon>Xylariomycetidae</taxon>
        <taxon>Amphisphaeriales</taxon>
        <taxon>Apiosporaceae</taxon>
        <taxon>Apiospora</taxon>
    </lineage>
</organism>
<sequence>MVSTSLLACIVGFLLCLVASSPAVPDGHYGSRARSEGSGLSGQDSPSPPPPPSGMLLGTRSNLSLLADAPLADNQWWVEMENKATRCLGCNKGSAKRDFKCEDRCPRDVNMEDFRHAIEAASLLNEVGETSGGHSMQYVRYNSVVVYICNCKGNQDFPRDQLEHFRNDIFQQCRGSNEDSVRSGHVWYKQWGKGYQVDSWEGFQKIMEDPDKTGCGKKCTGGEKKDPC</sequence>
<comment type="caution">
    <text evidence="3">The sequence shown here is derived from an EMBL/GenBank/DDBJ whole genome shotgun (WGS) entry which is preliminary data.</text>
</comment>
<evidence type="ECO:0000256" key="2">
    <source>
        <dbReference type="SAM" id="SignalP"/>
    </source>
</evidence>
<keyword evidence="4" id="KW-1185">Reference proteome</keyword>
<dbReference type="Proteomes" id="UP001396898">
    <property type="component" value="Unassembled WGS sequence"/>
</dbReference>
<feature type="signal peptide" evidence="2">
    <location>
        <begin position="1"/>
        <end position="23"/>
    </location>
</feature>
<accession>A0ABR1S9L2</accession>
<gene>
    <name evidence="3" type="ORF">PG991_005562</name>
</gene>
<proteinExistence type="predicted"/>